<evidence type="ECO:0000256" key="1">
    <source>
        <dbReference type="ARBA" id="ARBA00022448"/>
    </source>
</evidence>
<keyword evidence="2" id="KW-0547">Nucleotide-binding</keyword>
<dbReference type="CDD" id="cd03257">
    <property type="entry name" value="ABC_NikE_OppD_transporters"/>
    <property type="match status" value="1"/>
</dbReference>
<dbReference type="Gene3D" id="3.40.50.300">
    <property type="entry name" value="P-loop containing nucleotide triphosphate hydrolases"/>
    <property type="match status" value="1"/>
</dbReference>
<dbReference type="PANTHER" id="PTHR43230:SF3">
    <property type="entry name" value="ABC-TYPE DIPEPTIDE_OLIGOPEPTIDE TRANSPORT SYSTEM, ATPASE COMPONENT"/>
    <property type="match status" value="1"/>
</dbReference>
<dbReference type="InterPro" id="IPR003593">
    <property type="entry name" value="AAA+_ATPase"/>
</dbReference>
<dbReference type="RefSeq" id="WP_204286516.1">
    <property type="nucleotide sequence ID" value="NZ_BAABEJ010000007.1"/>
</dbReference>
<protein>
    <submittedName>
        <fullName evidence="5">Oligopeptide ABC transporter ATP-binding protein</fullName>
    </submittedName>
</protein>
<dbReference type="PROSITE" id="PS00211">
    <property type="entry name" value="ABC_TRANSPORTER_1"/>
    <property type="match status" value="1"/>
</dbReference>
<evidence type="ECO:0000313" key="5">
    <source>
        <dbReference type="EMBL" id="GIH33538.1"/>
    </source>
</evidence>
<dbReference type="Proteomes" id="UP000651728">
    <property type="component" value="Unassembled WGS sequence"/>
</dbReference>
<keyword evidence="3 5" id="KW-0067">ATP-binding</keyword>
<accession>A0ABQ4FFF4</accession>
<dbReference type="InterPro" id="IPR027417">
    <property type="entry name" value="P-loop_NTPase"/>
</dbReference>
<dbReference type="GO" id="GO:0005524">
    <property type="term" value="F:ATP binding"/>
    <property type="evidence" value="ECO:0007669"/>
    <property type="project" value="UniProtKB-KW"/>
</dbReference>
<proteinExistence type="predicted"/>
<evidence type="ECO:0000256" key="2">
    <source>
        <dbReference type="ARBA" id="ARBA00022741"/>
    </source>
</evidence>
<dbReference type="InterPro" id="IPR017871">
    <property type="entry name" value="ABC_transporter-like_CS"/>
</dbReference>
<dbReference type="InterPro" id="IPR003439">
    <property type="entry name" value="ABC_transporter-like_ATP-bd"/>
</dbReference>
<dbReference type="InterPro" id="IPR013563">
    <property type="entry name" value="Oligopep_ABC_C"/>
</dbReference>
<dbReference type="PANTHER" id="PTHR43230">
    <property type="entry name" value="ABC-TYPE DIPEPTIDE/OLIGOPEPTIDE TRANSPORT SYSTEM, ATPASE COMPONENT"/>
    <property type="match status" value="1"/>
</dbReference>
<evidence type="ECO:0000313" key="6">
    <source>
        <dbReference type="Proteomes" id="UP000651728"/>
    </source>
</evidence>
<keyword evidence="6" id="KW-1185">Reference proteome</keyword>
<gene>
    <name evidence="5" type="ORF">Mam01_37020</name>
</gene>
<dbReference type="SMART" id="SM00382">
    <property type="entry name" value="AAA"/>
    <property type="match status" value="1"/>
</dbReference>
<organism evidence="5 6">
    <name type="scientific">Microbispora amethystogenes</name>
    <dbReference type="NCBI Taxonomy" id="1427754"/>
    <lineage>
        <taxon>Bacteria</taxon>
        <taxon>Bacillati</taxon>
        <taxon>Actinomycetota</taxon>
        <taxon>Actinomycetes</taxon>
        <taxon>Streptosporangiales</taxon>
        <taxon>Streptosporangiaceae</taxon>
        <taxon>Microbispora</taxon>
    </lineage>
</organism>
<dbReference type="Pfam" id="PF08352">
    <property type="entry name" value="oligo_HPY"/>
    <property type="match status" value="1"/>
</dbReference>
<dbReference type="Pfam" id="PF00005">
    <property type="entry name" value="ABC_tran"/>
    <property type="match status" value="1"/>
</dbReference>
<dbReference type="EMBL" id="BOOB01000026">
    <property type="protein sequence ID" value="GIH33538.1"/>
    <property type="molecule type" value="Genomic_DNA"/>
</dbReference>
<keyword evidence="1" id="KW-0813">Transport</keyword>
<feature type="domain" description="ABC transporter" evidence="4">
    <location>
        <begin position="2"/>
        <end position="247"/>
    </location>
</feature>
<dbReference type="SUPFAM" id="SSF52540">
    <property type="entry name" value="P-loop containing nucleoside triphosphate hydrolases"/>
    <property type="match status" value="1"/>
</dbReference>
<dbReference type="PROSITE" id="PS50893">
    <property type="entry name" value="ABC_TRANSPORTER_2"/>
    <property type="match status" value="1"/>
</dbReference>
<sequence>MLKLDGVSKVYRVGAFGGRALTAVSGVGFEVGEGEVVSLIGESGSGKSTIGRMVLRLTRVSGGTITLDGKDISSIRDRKEYYRQVQGVFQDPFSCFNPVFRADRVFAMIKEQYFPGAGAREWRKRVEDALESVRLDPGNVLGKYPHQLSGGQLQRMLIARAVLLDIRLLVADEIISMLDASTRIDVLNLLADLRARGLGILFVTHDLSLGNYVSDRTVVLRDGKIAEMGPTPLVFGDPRHPYTRSLLAAVPRLHTKWTDLPADGTAADAAEDLPCAYHEAAQESRTRPGLAEVADGHFVACSGGGKAAGAALAKKTLAKNTKETA</sequence>
<evidence type="ECO:0000259" key="4">
    <source>
        <dbReference type="PROSITE" id="PS50893"/>
    </source>
</evidence>
<evidence type="ECO:0000256" key="3">
    <source>
        <dbReference type="ARBA" id="ARBA00022840"/>
    </source>
</evidence>
<comment type="caution">
    <text evidence="5">The sequence shown here is derived from an EMBL/GenBank/DDBJ whole genome shotgun (WGS) entry which is preliminary data.</text>
</comment>
<reference evidence="5 6" key="1">
    <citation type="submission" date="2021-01" db="EMBL/GenBank/DDBJ databases">
        <title>Whole genome shotgun sequence of Microbispora amethystogenes NBRC 101907.</title>
        <authorList>
            <person name="Komaki H."/>
            <person name="Tamura T."/>
        </authorList>
    </citation>
    <scope>NUCLEOTIDE SEQUENCE [LARGE SCALE GENOMIC DNA]</scope>
    <source>
        <strain evidence="5 6">NBRC 101907</strain>
    </source>
</reference>
<name>A0ABQ4FFF4_9ACTN</name>